<protein>
    <submittedName>
        <fullName evidence="2">HNH endonuclease</fullName>
    </submittedName>
</protein>
<organism evidence="2">
    <name type="scientific">mine drainage metagenome</name>
    <dbReference type="NCBI Taxonomy" id="410659"/>
    <lineage>
        <taxon>unclassified sequences</taxon>
        <taxon>metagenomes</taxon>
        <taxon>ecological metagenomes</taxon>
    </lineage>
</organism>
<feature type="region of interest" description="Disordered" evidence="1">
    <location>
        <begin position="107"/>
        <end position="128"/>
    </location>
</feature>
<evidence type="ECO:0000313" key="2">
    <source>
        <dbReference type="EMBL" id="EQD31691.1"/>
    </source>
</evidence>
<accession>T0Y946</accession>
<keyword evidence="2" id="KW-0378">Hydrolase</keyword>
<feature type="non-terminal residue" evidence="2">
    <location>
        <position position="1"/>
    </location>
</feature>
<reference evidence="2" key="2">
    <citation type="journal article" date="2014" name="ISME J.">
        <title>Microbial stratification in low pH oxic and suboxic macroscopic growths along an acid mine drainage.</title>
        <authorList>
            <person name="Mendez-Garcia C."/>
            <person name="Mesa V."/>
            <person name="Sprenger R.R."/>
            <person name="Richter M."/>
            <person name="Diez M.S."/>
            <person name="Solano J."/>
            <person name="Bargiela R."/>
            <person name="Golyshina O.V."/>
            <person name="Manteca A."/>
            <person name="Ramos J.L."/>
            <person name="Gallego J.R."/>
            <person name="Llorente I."/>
            <person name="Martins Dos Santos V.A."/>
            <person name="Jensen O.N."/>
            <person name="Pelaez A.I."/>
            <person name="Sanchez J."/>
            <person name="Ferrer M."/>
        </authorList>
    </citation>
    <scope>NUCLEOTIDE SEQUENCE</scope>
</reference>
<keyword evidence="2" id="KW-0540">Nuclease</keyword>
<reference evidence="2" key="1">
    <citation type="submission" date="2013-08" db="EMBL/GenBank/DDBJ databases">
        <authorList>
            <person name="Mendez C."/>
            <person name="Richter M."/>
            <person name="Ferrer M."/>
            <person name="Sanchez J."/>
        </authorList>
    </citation>
    <scope>NUCLEOTIDE SEQUENCE</scope>
</reference>
<feature type="compositionally biased region" description="Basic and acidic residues" evidence="1">
    <location>
        <begin position="81"/>
        <end position="93"/>
    </location>
</feature>
<comment type="caution">
    <text evidence="2">The sequence shown here is derived from an EMBL/GenBank/DDBJ whole genome shotgun (WGS) entry which is preliminary data.</text>
</comment>
<keyword evidence="2" id="KW-0255">Endonuclease</keyword>
<name>T0Y946_9ZZZZ</name>
<evidence type="ECO:0000256" key="1">
    <source>
        <dbReference type="SAM" id="MobiDB-lite"/>
    </source>
</evidence>
<dbReference type="EMBL" id="AUZX01014621">
    <property type="protein sequence ID" value="EQD31691.1"/>
    <property type="molecule type" value="Genomic_DNA"/>
</dbReference>
<feature type="compositionally biased region" description="Basic and acidic residues" evidence="1">
    <location>
        <begin position="112"/>
        <end position="128"/>
    </location>
</feature>
<gene>
    <name evidence="2" type="ORF">B1A_19807</name>
</gene>
<dbReference type="GO" id="GO:0004519">
    <property type="term" value="F:endonuclease activity"/>
    <property type="evidence" value="ECO:0007669"/>
    <property type="project" value="UniProtKB-KW"/>
</dbReference>
<dbReference type="AlphaFoldDB" id="T0Y946"/>
<feature type="region of interest" description="Disordered" evidence="1">
    <location>
        <begin position="75"/>
        <end position="94"/>
    </location>
</feature>
<sequence length="128" mass="14230">LQQILDAFGFPRGFLTRTKDHFGFVTGDLVRAVVTNGKKIGAYLGRVAVRSSGSFNIQEPERSFRVFLTKSADVGSGETDTGMRSKPLNERKAHSFPALTPRFPVRAEDEEDCKKADGDVQDYRFQGD</sequence>
<proteinExistence type="predicted"/>